<dbReference type="PANTHER" id="PTHR37984">
    <property type="entry name" value="PROTEIN CBG26694"/>
    <property type="match status" value="1"/>
</dbReference>
<dbReference type="GO" id="GO:0003964">
    <property type="term" value="F:RNA-directed DNA polymerase activity"/>
    <property type="evidence" value="ECO:0007669"/>
    <property type="project" value="UniProtKB-KW"/>
</dbReference>
<reference evidence="12" key="2">
    <citation type="submission" date="2025-08" db="UniProtKB">
        <authorList>
            <consortium name="RefSeq"/>
        </authorList>
    </citation>
    <scope>IDENTIFICATION</scope>
    <source>
        <tissue evidence="12">Leaves</tissue>
    </source>
</reference>
<dbReference type="CDD" id="cd01647">
    <property type="entry name" value="RT_LTR"/>
    <property type="match status" value="1"/>
</dbReference>
<dbReference type="Pfam" id="PF00078">
    <property type="entry name" value="RVT_1"/>
    <property type="match status" value="1"/>
</dbReference>
<dbReference type="Pfam" id="PF17917">
    <property type="entry name" value="RT_RNaseH"/>
    <property type="match status" value="1"/>
</dbReference>
<sequence length="1012" mass="115821">MAEGTRMKSFEEQLRKQEARIQAVIDSLVADKQAMEERLEGNQREMRALMETNSTELKSFMSTQLSSILRSLQGDRAILGNPTSSVEKTPNNRSVGAQGVRQGEFGHSSRGDGQHWPMGVPRLDFPRFDGHSPKEWIDLVELHLEGKADLWYQNFKKDRGIVHWKDFSLEVCRRFSTVGEADAVEEFSKLSQSSTVLAYQEKFEELRSIVMIQVPELTESYYISSFLSGLRGEIKSAVKMHRPDTLQAAFEMARWQEHHLELVHKFSRTTLKSTLHSGSYGLTKGTQGVQDPGARQSSTSPTDYSKKSNSQQVFRKISPTEFQYRKEHNLCFRCGDRFTPGHTCKSKGVHMMLIEEEEKGEAEQTTEEEEVIEYMGNQQEQDVILTLHAMTGELSSSIIKMQGQFKNSQLTILLDGGSTNCFIRRSVAQLYPETVQKHRPFKVKIADGKELHCDQWIPGMQWDMQGHTFTQDVFVMDLEPYDMILGVDWMKSYSPITFDFKRLNLSFEKGGEHVVLKGDSNNANVRMQQGSTAHKFVRHKIRKALQQSCMVKVHNSQVISEPDSLTQLLAKYDDIFAEPKTLPPNRCHDHQIPLKPDAKPFKIPPYRYPHVQKNEIDNQVKDMLTSGLIQISHSPFASPALLVKKKDGSWRLCIDYRQLNNLTIKDKFPIPIIDDLLDELHGARVFSKIDLRSGYHQIRMRPEDIHKTAFRTHSGLYEFLVMPFGLTNAPATFQALMNSIFEPYIRKFVLVFFDDILIYSPDYKTHLHHLSLVLGTLRKHSLFAKMSKCSFGQNQVEYLGHVITSEGVNTDPSKVEAMLSWPTPTCLKALRGFLGLTGYYRRFVKGYGEIAKPLTELLKKDQFAWSAVAESAFQQLKLVMSKSPVLALPDFSKPFQLETDASQLAIGAVLMQQGRPIAYYSQVLGQKNQTRSTYEKELLSLITAVQKWKHYLMGNHFIIKTDHESLKYLLDQKINTPLQQKWLVKLMGMDYEIQYKRGKDNVVADALSRRGE</sequence>
<dbReference type="Pfam" id="PF19259">
    <property type="entry name" value="Ty3_capsid"/>
    <property type="match status" value="1"/>
</dbReference>
<dbReference type="RefSeq" id="XP_027093534.2">
    <property type="nucleotide sequence ID" value="XM_027237733.2"/>
</dbReference>
<evidence type="ECO:0000256" key="1">
    <source>
        <dbReference type="ARBA" id="ARBA00012493"/>
    </source>
</evidence>
<dbReference type="InterPro" id="IPR021109">
    <property type="entry name" value="Peptidase_aspartic_dom_sf"/>
</dbReference>
<evidence type="ECO:0000259" key="10">
    <source>
        <dbReference type="PROSITE" id="PS50878"/>
    </source>
</evidence>
<name>A0A6P6USH9_COFAR</name>
<keyword evidence="5" id="KW-0255">Endonuclease</keyword>
<evidence type="ECO:0000256" key="4">
    <source>
        <dbReference type="ARBA" id="ARBA00022722"/>
    </source>
</evidence>
<gene>
    <name evidence="12" type="primary">LOC113713927</name>
</gene>
<dbReference type="Gene3D" id="2.40.70.10">
    <property type="entry name" value="Acid Proteases"/>
    <property type="match status" value="1"/>
</dbReference>
<dbReference type="CDD" id="cd00303">
    <property type="entry name" value="retropepsin_like"/>
    <property type="match status" value="1"/>
</dbReference>
<dbReference type="SUPFAM" id="SSF56672">
    <property type="entry name" value="DNA/RNA polymerases"/>
    <property type="match status" value="1"/>
</dbReference>
<keyword evidence="8" id="KW-0175">Coiled coil</keyword>
<evidence type="ECO:0000256" key="6">
    <source>
        <dbReference type="ARBA" id="ARBA00022801"/>
    </source>
</evidence>
<dbReference type="AlphaFoldDB" id="A0A6P6USH9"/>
<evidence type="ECO:0000313" key="12">
    <source>
        <dbReference type="RefSeq" id="XP_027093534.2"/>
    </source>
</evidence>
<dbReference type="GO" id="GO:0004519">
    <property type="term" value="F:endonuclease activity"/>
    <property type="evidence" value="ECO:0007669"/>
    <property type="project" value="UniProtKB-KW"/>
</dbReference>
<keyword evidence="2" id="KW-0808">Transferase</keyword>
<evidence type="ECO:0000256" key="5">
    <source>
        <dbReference type="ARBA" id="ARBA00022759"/>
    </source>
</evidence>
<keyword evidence="7" id="KW-0695">RNA-directed DNA polymerase</keyword>
<feature type="compositionally biased region" description="Polar residues" evidence="9">
    <location>
        <begin position="284"/>
        <end position="312"/>
    </location>
</feature>
<dbReference type="Gene3D" id="3.10.10.10">
    <property type="entry name" value="HIV Type 1 Reverse Transcriptase, subunit A, domain 1"/>
    <property type="match status" value="1"/>
</dbReference>
<dbReference type="PROSITE" id="PS50878">
    <property type="entry name" value="RT_POL"/>
    <property type="match status" value="1"/>
</dbReference>
<keyword evidence="6" id="KW-0378">Hydrolase</keyword>
<dbReference type="GO" id="GO:0006508">
    <property type="term" value="P:proteolysis"/>
    <property type="evidence" value="ECO:0007669"/>
    <property type="project" value="UniProtKB-KW"/>
</dbReference>
<dbReference type="GeneID" id="113713927"/>
<dbReference type="CDD" id="cd09274">
    <property type="entry name" value="RNase_HI_RT_Ty3"/>
    <property type="match status" value="1"/>
</dbReference>
<dbReference type="InterPro" id="IPR045358">
    <property type="entry name" value="Ty3_capsid"/>
</dbReference>
<reference evidence="11" key="1">
    <citation type="journal article" date="2025" name="Foods">
        <title>Unveiling the Microbial Signatures of Arabica Coffee Cherries: Insights into Ripeness Specific Diversity, Functional Traits, and Implications for Quality and Safety.</title>
        <authorList>
            <consortium name="RefSeq"/>
            <person name="Tenea G.N."/>
            <person name="Cifuentes V."/>
            <person name="Reyes P."/>
            <person name="Cevallos-Vallejos M."/>
        </authorList>
    </citation>
    <scope>NUCLEOTIDE SEQUENCE [LARGE SCALE GENOMIC DNA]</scope>
</reference>
<dbReference type="EC" id="2.7.7.49" evidence="1"/>
<dbReference type="PANTHER" id="PTHR37984:SF5">
    <property type="entry name" value="PROTEIN NYNRIN-LIKE"/>
    <property type="match status" value="1"/>
</dbReference>
<dbReference type="Gene3D" id="3.30.70.270">
    <property type="match status" value="2"/>
</dbReference>
<protein>
    <recommendedName>
        <fullName evidence="1">RNA-directed DNA polymerase</fullName>
        <ecNumber evidence="1">2.7.7.49</ecNumber>
    </recommendedName>
</protein>
<accession>A0A6P6USH9</accession>
<evidence type="ECO:0000256" key="7">
    <source>
        <dbReference type="ARBA" id="ARBA00022918"/>
    </source>
</evidence>
<proteinExistence type="predicted"/>
<dbReference type="Proteomes" id="UP001652660">
    <property type="component" value="Chromosome 10c"/>
</dbReference>
<feature type="domain" description="Reverse transcriptase" evidence="10">
    <location>
        <begin position="624"/>
        <end position="803"/>
    </location>
</feature>
<evidence type="ECO:0000256" key="9">
    <source>
        <dbReference type="SAM" id="MobiDB-lite"/>
    </source>
</evidence>
<evidence type="ECO:0000256" key="2">
    <source>
        <dbReference type="ARBA" id="ARBA00022679"/>
    </source>
</evidence>
<feature type="coiled-coil region" evidence="8">
    <location>
        <begin position="7"/>
        <end position="52"/>
    </location>
</feature>
<dbReference type="InterPro" id="IPR043128">
    <property type="entry name" value="Rev_trsase/Diguanyl_cyclase"/>
</dbReference>
<dbReference type="InterPro" id="IPR041373">
    <property type="entry name" value="RT_RNaseH"/>
</dbReference>
<dbReference type="InterPro" id="IPR000477">
    <property type="entry name" value="RT_dom"/>
</dbReference>
<dbReference type="Pfam" id="PF08284">
    <property type="entry name" value="RVP_2"/>
    <property type="match status" value="1"/>
</dbReference>
<feature type="region of interest" description="Disordered" evidence="9">
    <location>
        <begin position="281"/>
        <end position="312"/>
    </location>
</feature>
<dbReference type="GO" id="GO:0008233">
    <property type="term" value="F:peptidase activity"/>
    <property type="evidence" value="ECO:0007669"/>
    <property type="project" value="UniProtKB-KW"/>
</dbReference>
<keyword evidence="11" id="KW-1185">Reference proteome</keyword>
<keyword evidence="3" id="KW-0548">Nucleotidyltransferase</keyword>
<organism evidence="11 12">
    <name type="scientific">Coffea arabica</name>
    <name type="common">Arabian coffee</name>
    <dbReference type="NCBI Taxonomy" id="13443"/>
    <lineage>
        <taxon>Eukaryota</taxon>
        <taxon>Viridiplantae</taxon>
        <taxon>Streptophyta</taxon>
        <taxon>Embryophyta</taxon>
        <taxon>Tracheophyta</taxon>
        <taxon>Spermatophyta</taxon>
        <taxon>Magnoliopsida</taxon>
        <taxon>eudicotyledons</taxon>
        <taxon>Gunneridae</taxon>
        <taxon>Pentapetalae</taxon>
        <taxon>asterids</taxon>
        <taxon>lamiids</taxon>
        <taxon>Gentianales</taxon>
        <taxon>Rubiaceae</taxon>
        <taxon>Ixoroideae</taxon>
        <taxon>Gardenieae complex</taxon>
        <taxon>Bertiereae - Coffeeae clade</taxon>
        <taxon>Coffeeae</taxon>
        <taxon>Coffea</taxon>
    </lineage>
</organism>
<dbReference type="InterPro" id="IPR043502">
    <property type="entry name" value="DNA/RNA_pol_sf"/>
</dbReference>
<evidence type="ECO:0000256" key="3">
    <source>
        <dbReference type="ARBA" id="ARBA00022695"/>
    </source>
</evidence>
<dbReference type="InterPro" id="IPR050951">
    <property type="entry name" value="Retrovirus_Pol_polyprotein"/>
</dbReference>
<evidence type="ECO:0000256" key="8">
    <source>
        <dbReference type="SAM" id="Coils"/>
    </source>
</evidence>
<dbReference type="OrthoDB" id="1741804at2759"/>
<keyword evidence="4" id="KW-0540">Nuclease</keyword>
<evidence type="ECO:0000313" key="11">
    <source>
        <dbReference type="Proteomes" id="UP001652660"/>
    </source>
</evidence>